<accession>A0AAW1SBZ8</accession>
<proteinExistence type="predicted"/>
<reference evidence="2 3" key="1">
    <citation type="journal article" date="2024" name="Nat. Commun.">
        <title>Phylogenomics reveals the evolutionary origins of lichenization in chlorophyte algae.</title>
        <authorList>
            <person name="Puginier C."/>
            <person name="Libourel C."/>
            <person name="Otte J."/>
            <person name="Skaloud P."/>
            <person name="Haon M."/>
            <person name="Grisel S."/>
            <person name="Petersen M."/>
            <person name="Berrin J.G."/>
            <person name="Delaux P.M."/>
            <person name="Dal Grande F."/>
            <person name="Keller J."/>
        </authorList>
    </citation>
    <scope>NUCLEOTIDE SEQUENCE [LARGE SCALE GENOMIC DNA]</scope>
    <source>
        <strain evidence="2 3">SAG 2145</strain>
    </source>
</reference>
<evidence type="ECO:0000313" key="2">
    <source>
        <dbReference type="EMBL" id="KAK9842898.1"/>
    </source>
</evidence>
<name>A0AAW1SBZ8_9CHLO</name>
<feature type="compositionally biased region" description="Low complexity" evidence="1">
    <location>
        <begin position="80"/>
        <end position="98"/>
    </location>
</feature>
<keyword evidence="3" id="KW-1185">Reference proteome</keyword>
<dbReference type="EMBL" id="JALJOS010000002">
    <property type="protein sequence ID" value="KAK9842898.1"/>
    <property type="molecule type" value="Genomic_DNA"/>
</dbReference>
<sequence length="120" mass="12452">MDFDEDDQLPPGVDPDPNDGPDNQVPRLLPQGPAPIKIELKLEPGTLQESPCTPPPHQAPAASPFLFTPSRPPVIKSEVPSDSWASADAGDSSSGPPAIRSAIPIKSEAPGNVGNTSSAR</sequence>
<evidence type="ECO:0000256" key="1">
    <source>
        <dbReference type="SAM" id="MobiDB-lite"/>
    </source>
</evidence>
<comment type="caution">
    <text evidence="2">The sequence shown here is derived from an EMBL/GenBank/DDBJ whole genome shotgun (WGS) entry which is preliminary data.</text>
</comment>
<gene>
    <name evidence="2" type="ORF">WJX74_004092</name>
</gene>
<feature type="region of interest" description="Disordered" evidence="1">
    <location>
        <begin position="1"/>
        <end position="120"/>
    </location>
</feature>
<organism evidence="2 3">
    <name type="scientific">Apatococcus lobatus</name>
    <dbReference type="NCBI Taxonomy" id="904363"/>
    <lineage>
        <taxon>Eukaryota</taxon>
        <taxon>Viridiplantae</taxon>
        <taxon>Chlorophyta</taxon>
        <taxon>core chlorophytes</taxon>
        <taxon>Trebouxiophyceae</taxon>
        <taxon>Chlorellales</taxon>
        <taxon>Chlorellaceae</taxon>
        <taxon>Apatococcus</taxon>
    </lineage>
</organism>
<dbReference type="AlphaFoldDB" id="A0AAW1SBZ8"/>
<protein>
    <submittedName>
        <fullName evidence="2">Uncharacterized protein</fullName>
    </submittedName>
</protein>
<evidence type="ECO:0000313" key="3">
    <source>
        <dbReference type="Proteomes" id="UP001438707"/>
    </source>
</evidence>
<dbReference type="Proteomes" id="UP001438707">
    <property type="component" value="Unassembled WGS sequence"/>
</dbReference>